<name>A0A165ZKA5_9AGAM</name>
<feature type="transmembrane region" description="Helical" evidence="2">
    <location>
        <begin position="288"/>
        <end position="308"/>
    </location>
</feature>
<dbReference type="Proteomes" id="UP000076532">
    <property type="component" value="Unassembled WGS sequence"/>
</dbReference>
<evidence type="ECO:0000313" key="5">
    <source>
        <dbReference type="Proteomes" id="UP000076532"/>
    </source>
</evidence>
<gene>
    <name evidence="4" type="ORF">FIBSPDRAFT_937905</name>
</gene>
<proteinExistence type="predicted"/>
<evidence type="ECO:0000313" key="4">
    <source>
        <dbReference type="EMBL" id="KZP10680.1"/>
    </source>
</evidence>
<feature type="transmembrane region" description="Helical" evidence="2">
    <location>
        <begin position="237"/>
        <end position="259"/>
    </location>
</feature>
<keyword evidence="2" id="KW-1133">Transmembrane helix</keyword>
<reference evidence="4 5" key="1">
    <citation type="journal article" date="2016" name="Mol. Biol. Evol.">
        <title>Comparative Genomics of Early-Diverging Mushroom-Forming Fungi Provides Insights into the Origins of Lignocellulose Decay Capabilities.</title>
        <authorList>
            <person name="Nagy L.G."/>
            <person name="Riley R."/>
            <person name="Tritt A."/>
            <person name="Adam C."/>
            <person name="Daum C."/>
            <person name="Floudas D."/>
            <person name="Sun H."/>
            <person name="Yadav J.S."/>
            <person name="Pangilinan J."/>
            <person name="Larsson K.H."/>
            <person name="Matsuura K."/>
            <person name="Barry K."/>
            <person name="Labutti K."/>
            <person name="Kuo R."/>
            <person name="Ohm R.A."/>
            <person name="Bhattacharya S.S."/>
            <person name="Shirouzu T."/>
            <person name="Yoshinaga Y."/>
            <person name="Martin F.M."/>
            <person name="Grigoriev I.V."/>
            <person name="Hibbett D.S."/>
        </authorList>
    </citation>
    <scope>NUCLEOTIDE SEQUENCE [LARGE SCALE GENOMIC DNA]</scope>
    <source>
        <strain evidence="4 5">CBS 109695</strain>
    </source>
</reference>
<evidence type="ECO:0000256" key="1">
    <source>
        <dbReference type="SAM" id="MobiDB-lite"/>
    </source>
</evidence>
<sequence length="384" mass="42106">MTPSRPAGSNAGVKSSHESQLDNEKHPVCIALSTHYGLNSALPHAPFPKSTFILRHPLQCLYMGLTHWLRMQPAFVARDSSLTDVIAVQLLQQTQAATYICLCALTASMWDWTLSLEEELRIVKRCGRSPAVFAYFLARTSAVMLCAFSLVLYTKVSPDDNSCSTIFDGVGIAAMLASAAKAYLFLIRVRAIYGNSKLVTLLVGMGWLAVVSARMTVPSMVHTAALEQTGHCAVTYVGSLPIISMWMNVAYDTCIFISITARLTSYTKSTTTPWIPPFSTVFPRDGQFYYCVSSITVCFALLPAIIAVSSVHPIYQAIFAVPANAIEIIMTCKVFRAMIIRSLHAAQNVDMSLALAEACTTAMSIIELDTCLELRIRTMNTERD</sequence>
<dbReference type="OrthoDB" id="3193253at2759"/>
<dbReference type="Pfam" id="PF20151">
    <property type="entry name" value="DUF6533"/>
    <property type="match status" value="1"/>
</dbReference>
<feature type="transmembrane region" description="Helical" evidence="2">
    <location>
        <begin position="131"/>
        <end position="153"/>
    </location>
</feature>
<keyword evidence="5" id="KW-1185">Reference proteome</keyword>
<feature type="transmembrane region" description="Helical" evidence="2">
    <location>
        <begin position="165"/>
        <end position="186"/>
    </location>
</feature>
<dbReference type="InterPro" id="IPR045340">
    <property type="entry name" value="DUF6533"/>
</dbReference>
<dbReference type="EMBL" id="KV417675">
    <property type="protein sequence ID" value="KZP10680.1"/>
    <property type="molecule type" value="Genomic_DNA"/>
</dbReference>
<feature type="transmembrane region" description="Helical" evidence="2">
    <location>
        <begin position="198"/>
        <end position="217"/>
    </location>
</feature>
<feature type="transmembrane region" description="Helical" evidence="2">
    <location>
        <begin position="314"/>
        <end position="335"/>
    </location>
</feature>
<evidence type="ECO:0000256" key="2">
    <source>
        <dbReference type="SAM" id="Phobius"/>
    </source>
</evidence>
<protein>
    <recommendedName>
        <fullName evidence="3">DUF6533 domain-containing protein</fullName>
    </recommendedName>
</protein>
<feature type="region of interest" description="Disordered" evidence="1">
    <location>
        <begin position="1"/>
        <end position="22"/>
    </location>
</feature>
<keyword evidence="2" id="KW-0812">Transmembrane</keyword>
<dbReference type="AlphaFoldDB" id="A0A165ZKA5"/>
<evidence type="ECO:0000259" key="3">
    <source>
        <dbReference type="Pfam" id="PF20151"/>
    </source>
</evidence>
<accession>A0A165ZKA5</accession>
<feature type="domain" description="DUF6533" evidence="3">
    <location>
        <begin position="99"/>
        <end position="143"/>
    </location>
</feature>
<organism evidence="4 5">
    <name type="scientific">Athelia psychrophila</name>
    <dbReference type="NCBI Taxonomy" id="1759441"/>
    <lineage>
        <taxon>Eukaryota</taxon>
        <taxon>Fungi</taxon>
        <taxon>Dikarya</taxon>
        <taxon>Basidiomycota</taxon>
        <taxon>Agaricomycotina</taxon>
        <taxon>Agaricomycetes</taxon>
        <taxon>Agaricomycetidae</taxon>
        <taxon>Atheliales</taxon>
        <taxon>Atheliaceae</taxon>
        <taxon>Athelia</taxon>
    </lineage>
</organism>
<keyword evidence="2" id="KW-0472">Membrane</keyword>